<reference evidence="1 2" key="1">
    <citation type="journal article" date="2019" name="Int. J. Syst. Evol. Microbiol.">
        <title>The Global Catalogue of Microorganisms (GCM) 10K type strain sequencing project: providing services to taxonomists for standard genome sequencing and annotation.</title>
        <authorList>
            <consortium name="The Broad Institute Genomics Platform"/>
            <consortium name="The Broad Institute Genome Sequencing Center for Infectious Disease"/>
            <person name="Wu L."/>
            <person name="Ma J."/>
        </authorList>
    </citation>
    <scope>NUCLEOTIDE SEQUENCE [LARGE SCALE GENOMIC DNA]</scope>
    <source>
        <strain evidence="1 2">JCM 1417</strain>
    </source>
</reference>
<accession>A0ABN1KMA3</accession>
<comment type="caution">
    <text evidence="1">The sequence shown here is derived from an EMBL/GenBank/DDBJ whole genome shotgun (WGS) entry which is preliminary data.</text>
</comment>
<sequence>MEKIGVRKYCSKILGSLFIFLILNIMNAYGKNMDYICGSDRYETASIIASKMQYSAAILVNGKSLAELSWVVDFQI</sequence>
<organism evidence="1 2">
    <name type="scientific">Clostridium subterminale</name>
    <dbReference type="NCBI Taxonomy" id="1550"/>
    <lineage>
        <taxon>Bacteria</taxon>
        <taxon>Bacillati</taxon>
        <taxon>Bacillota</taxon>
        <taxon>Clostridia</taxon>
        <taxon>Eubacteriales</taxon>
        <taxon>Clostridiaceae</taxon>
        <taxon>Clostridium</taxon>
    </lineage>
</organism>
<keyword evidence="2" id="KW-1185">Reference proteome</keyword>
<name>A0ABN1KMA3_CLOSU</name>
<dbReference type="Proteomes" id="UP001501047">
    <property type="component" value="Unassembled WGS sequence"/>
</dbReference>
<dbReference type="EMBL" id="BAAACI010000002">
    <property type="protein sequence ID" value="GAA0770832.1"/>
    <property type="molecule type" value="Genomic_DNA"/>
</dbReference>
<proteinExistence type="predicted"/>
<protein>
    <submittedName>
        <fullName evidence="1">Uncharacterized protein</fullName>
    </submittedName>
</protein>
<gene>
    <name evidence="1" type="ORF">GCM10008908_14220</name>
</gene>
<evidence type="ECO:0000313" key="2">
    <source>
        <dbReference type="Proteomes" id="UP001501047"/>
    </source>
</evidence>
<evidence type="ECO:0000313" key="1">
    <source>
        <dbReference type="EMBL" id="GAA0770832.1"/>
    </source>
</evidence>